<organism evidence="1">
    <name type="scientific">Arundo donax</name>
    <name type="common">Giant reed</name>
    <name type="synonym">Donax arundinaceus</name>
    <dbReference type="NCBI Taxonomy" id="35708"/>
    <lineage>
        <taxon>Eukaryota</taxon>
        <taxon>Viridiplantae</taxon>
        <taxon>Streptophyta</taxon>
        <taxon>Embryophyta</taxon>
        <taxon>Tracheophyta</taxon>
        <taxon>Spermatophyta</taxon>
        <taxon>Magnoliopsida</taxon>
        <taxon>Liliopsida</taxon>
        <taxon>Poales</taxon>
        <taxon>Poaceae</taxon>
        <taxon>PACMAD clade</taxon>
        <taxon>Arundinoideae</taxon>
        <taxon>Arundineae</taxon>
        <taxon>Arundo</taxon>
    </lineage>
</organism>
<name>A0A0A8Z608_ARUDO</name>
<reference evidence="1" key="1">
    <citation type="submission" date="2014-09" db="EMBL/GenBank/DDBJ databases">
        <authorList>
            <person name="Magalhaes I.L.F."/>
            <person name="Oliveira U."/>
            <person name="Santos F.R."/>
            <person name="Vidigal T.H.D.A."/>
            <person name="Brescovit A.D."/>
            <person name="Santos A.J."/>
        </authorList>
    </citation>
    <scope>NUCLEOTIDE SEQUENCE</scope>
    <source>
        <tissue evidence="1">Shoot tissue taken approximately 20 cm above the soil surface</tissue>
    </source>
</reference>
<protein>
    <submittedName>
        <fullName evidence="1">Uncharacterized protein</fullName>
    </submittedName>
</protein>
<sequence length="14" mass="1683">MFGLQSESLIHRHK</sequence>
<accession>A0A0A8Z608</accession>
<evidence type="ECO:0000313" key="1">
    <source>
        <dbReference type="EMBL" id="JAD32175.1"/>
    </source>
</evidence>
<dbReference type="EMBL" id="GBRH01265720">
    <property type="protein sequence ID" value="JAD32175.1"/>
    <property type="molecule type" value="Transcribed_RNA"/>
</dbReference>
<reference evidence="1" key="2">
    <citation type="journal article" date="2015" name="Data Brief">
        <title>Shoot transcriptome of the giant reed, Arundo donax.</title>
        <authorList>
            <person name="Barrero R.A."/>
            <person name="Guerrero F.D."/>
            <person name="Moolhuijzen P."/>
            <person name="Goolsby J.A."/>
            <person name="Tidwell J."/>
            <person name="Bellgard S.E."/>
            <person name="Bellgard M.I."/>
        </authorList>
    </citation>
    <scope>NUCLEOTIDE SEQUENCE</scope>
    <source>
        <tissue evidence="1">Shoot tissue taken approximately 20 cm above the soil surface</tissue>
    </source>
</reference>
<proteinExistence type="predicted"/>